<protein>
    <recommendedName>
        <fullName evidence="1">Trk system potassium uptake protein TrkA</fullName>
    </recommendedName>
</protein>
<evidence type="ECO:0000256" key="4">
    <source>
        <dbReference type="ARBA" id="ARBA00022958"/>
    </source>
</evidence>
<dbReference type="InterPro" id="IPR050721">
    <property type="entry name" value="Trk_Ktr_HKT_K-transport"/>
</dbReference>
<feature type="domain" description="RCK C-terminal" evidence="8">
    <location>
        <begin position="141"/>
        <end position="224"/>
    </location>
</feature>
<dbReference type="PROSITE" id="PS51201">
    <property type="entry name" value="RCK_N"/>
    <property type="match status" value="1"/>
</dbReference>
<dbReference type="InterPro" id="IPR006036">
    <property type="entry name" value="K_uptake_TrkA"/>
</dbReference>
<reference evidence="9 10" key="2">
    <citation type="journal article" date="2010" name="J. Bacteriol.">
        <title>Genome sequence of the polysaccharide-degrading, thermophilic anaerobe Spirochaeta thermophila DSM 6192.</title>
        <authorList>
            <person name="Angelov A."/>
            <person name="Liebl S."/>
            <person name="Ballschmiter M."/>
            <person name="Bomeke M."/>
            <person name="Lehmann R."/>
            <person name="Liesegang H."/>
            <person name="Daniel R."/>
            <person name="Liebl W."/>
        </authorList>
    </citation>
    <scope>NUCLEOTIDE SEQUENCE [LARGE SCALE GENOMIC DNA]</scope>
    <source>
        <strain evidence="10">ATCC 49972 / DSM 6192 / RI 19.B1</strain>
    </source>
</reference>
<dbReference type="GO" id="GO:0005886">
    <property type="term" value="C:plasma membrane"/>
    <property type="evidence" value="ECO:0007669"/>
    <property type="project" value="InterPro"/>
</dbReference>
<keyword evidence="5" id="KW-0520">NAD</keyword>
<dbReference type="InterPro" id="IPR036721">
    <property type="entry name" value="RCK_C_sf"/>
</dbReference>
<accession>E0RT98</accession>
<dbReference type="KEGG" id="sta:STHERM_c14540"/>
<dbReference type="PANTHER" id="PTHR43833:SF5">
    <property type="entry name" value="TRK SYSTEM POTASSIUM UPTAKE PROTEIN TRKA"/>
    <property type="match status" value="1"/>
</dbReference>
<dbReference type="InterPro" id="IPR006037">
    <property type="entry name" value="RCK_C"/>
</dbReference>
<dbReference type="Pfam" id="PF02254">
    <property type="entry name" value="TrkA_N"/>
    <property type="match status" value="2"/>
</dbReference>
<evidence type="ECO:0000256" key="6">
    <source>
        <dbReference type="ARBA" id="ARBA00023065"/>
    </source>
</evidence>
<dbReference type="EMBL" id="CP001698">
    <property type="protein sequence ID" value="ADN02394.1"/>
    <property type="molecule type" value="Genomic_DNA"/>
</dbReference>
<keyword evidence="6" id="KW-0406">Ion transport</keyword>
<dbReference type="PaxDb" id="665571-STHERM_c14540"/>
<evidence type="ECO:0000313" key="10">
    <source>
        <dbReference type="Proteomes" id="UP000001296"/>
    </source>
</evidence>
<dbReference type="Gene3D" id="3.30.70.1450">
    <property type="entry name" value="Regulator of K+ conductance, C-terminal domain"/>
    <property type="match status" value="2"/>
</dbReference>
<proteinExistence type="predicted"/>
<keyword evidence="4" id="KW-0630">Potassium</keyword>
<dbReference type="AlphaFoldDB" id="E0RT98"/>
<evidence type="ECO:0000256" key="5">
    <source>
        <dbReference type="ARBA" id="ARBA00023027"/>
    </source>
</evidence>
<dbReference type="SUPFAM" id="SSF51735">
    <property type="entry name" value="NAD(P)-binding Rossmann-fold domains"/>
    <property type="match status" value="2"/>
</dbReference>
<evidence type="ECO:0000259" key="7">
    <source>
        <dbReference type="PROSITE" id="PS51201"/>
    </source>
</evidence>
<dbReference type="PRINTS" id="PR00335">
    <property type="entry name" value="KUPTAKETRKA"/>
</dbReference>
<dbReference type="Pfam" id="PF02080">
    <property type="entry name" value="TrkA_C"/>
    <property type="match status" value="2"/>
</dbReference>
<dbReference type="PANTHER" id="PTHR43833">
    <property type="entry name" value="POTASSIUM CHANNEL PROTEIN 2-RELATED-RELATED"/>
    <property type="match status" value="1"/>
</dbReference>
<name>E0RT98_WINT6</name>
<evidence type="ECO:0000256" key="1">
    <source>
        <dbReference type="ARBA" id="ARBA00017378"/>
    </source>
</evidence>
<sequence length="464" mass="52192">MKIIIHGAGRVGFQLARTLIQEGHAITIIEQDPALARHAANLLDCFVLNEPGNQIETLRKAEVDKADYFVSVTDSDEINIISCGLAKSVFHTPKTIARVRKFDYSASEVLETPLFGIDIIINPEIETARMVVRAIQSGAMSPISLFETSHFQLQVIKVPPSSPFIKKPIQHLRAVVGLLFLVPLIQRREAYQVPSGHSPIEEGDHLYILARPEDFPTLYKAIGITPEEIKKIVLVGGGELGCYILDMLNARREEGGFFRHLFRRIFTPHRYQFHIIDQDYDRCKYLAHRYPDATVSNVDISQEGFMEEGNLEGYDVVITATQSQELNLLTALYAKKVGVRKSIAVVHRIPFMHLGEQLGLDVTVSLNHAVLTTILKAIYQEKVHTIYPISGSPYELVETVILPTSPFIGKKIKELGLPGETLILLITRKEEQIIPTGDTELREGDKLVLIFNQTHRQKVEEFFA</sequence>
<organism evidence="9 10">
    <name type="scientific">Winmispira thermophila (strain ATCC 49972 / DSM 6192 / RI 19.B1)</name>
    <name type="common">Spirochaeta thermophila</name>
    <dbReference type="NCBI Taxonomy" id="665571"/>
    <lineage>
        <taxon>Bacteria</taxon>
        <taxon>Pseudomonadati</taxon>
        <taxon>Spirochaetota</taxon>
        <taxon>Spirochaetia</taxon>
        <taxon>Winmispirales</taxon>
        <taxon>Winmispiraceae</taxon>
        <taxon>Winmispira</taxon>
    </lineage>
</organism>
<reference key="1">
    <citation type="submission" date="2009-08" db="EMBL/GenBank/DDBJ databases">
        <title>The genome sequence of Spirochaeta thermophila DSM6192.</title>
        <authorList>
            <person name="Angelov A."/>
            <person name="Mientus M."/>
            <person name="Wittenberg S."/>
            <person name="Lehmann R."/>
            <person name="Liesegang H."/>
            <person name="Daniel R."/>
            <person name="Liebl W."/>
        </authorList>
    </citation>
    <scope>NUCLEOTIDE SEQUENCE</scope>
    <source>
        <strain>DSM 6192</strain>
    </source>
</reference>
<dbReference type="InterPro" id="IPR036291">
    <property type="entry name" value="NAD(P)-bd_dom_sf"/>
</dbReference>
<feature type="domain" description="RCK C-terminal" evidence="8">
    <location>
        <begin position="384"/>
        <end position="464"/>
    </location>
</feature>
<feature type="domain" description="RCK N-terminal" evidence="7">
    <location>
        <begin position="1"/>
        <end position="121"/>
    </location>
</feature>
<evidence type="ECO:0000313" key="9">
    <source>
        <dbReference type="EMBL" id="ADN02394.1"/>
    </source>
</evidence>
<dbReference type="GO" id="GO:0015079">
    <property type="term" value="F:potassium ion transmembrane transporter activity"/>
    <property type="evidence" value="ECO:0007669"/>
    <property type="project" value="InterPro"/>
</dbReference>
<dbReference type="InterPro" id="IPR003148">
    <property type="entry name" value="RCK_N"/>
</dbReference>
<dbReference type="eggNOG" id="COG0569">
    <property type="taxonomic scope" value="Bacteria"/>
</dbReference>
<keyword evidence="2" id="KW-0813">Transport</keyword>
<dbReference type="NCBIfam" id="NF007039">
    <property type="entry name" value="PRK09496.3-2"/>
    <property type="match status" value="1"/>
</dbReference>
<dbReference type="Gene3D" id="3.40.50.720">
    <property type="entry name" value="NAD(P)-binding Rossmann-like Domain"/>
    <property type="match status" value="2"/>
</dbReference>
<keyword evidence="3" id="KW-0633">Potassium transport</keyword>
<dbReference type="SUPFAM" id="SSF116726">
    <property type="entry name" value="TrkA C-terminal domain-like"/>
    <property type="match status" value="2"/>
</dbReference>
<dbReference type="PROSITE" id="PS51202">
    <property type="entry name" value="RCK_C"/>
    <property type="match status" value="2"/>
</dbReference>
<dbReference type="RefSeq" id="WP_013314234.1">
    <property type="nucleotide sequence ID" value="NC_014484.1"/>
</dbReference>
<evidence type="ECO:0000256" key="3">
    <source>
        <dbReference type="ARBA" id="ARBA00022538"/>
    </source>
</evidence>
<evidence type="ECO:0000259" key="8">
    <source>
        <dbReference type="PROSITE" id="PS51202"/>
    </source>
</evidence>
<evidence type="ECO:0000256" key="2">
    <source>
        <dbReference type="ARBA" id="ARBA00022448"/>
    </source>
</evidence>
<dbReference type="HOGENOM" id="CLU_046525_0_3_12"/>
<dbReference type="Proteomes" id="UP000001296">
    <property type="component" value="Chromosome"/>
</dbReference>
<gene>
    <name evidence="9" type="primary">trkA</name>
    <name evidence="9" type="ordered locus">STHERM_c14540</name>
</gene>